<accession>A0A1M6EVP1</accession>
<dbReference type="AlphaFoldDB" id="A0A1M6EVP1"/>
<organism evidence="1 2">
    <name type="scientific">Thermoclostridium caenicola</name>
    <dbReference type="NCBI Taxonomy" id="659425"/>
    <lineage>
        <taxon>Bacteria</taxon>
        <taxon>Bacillati</taxon>
        <taxon>Bacillota</taxon>
        <taxon>Clostridia</taxon>
        <taxon>Eubacteriales</taxon>
        <taxon>Oscillospiraceae</taxon>
        <taxon>Thermoclostridium</taxon>
    </lineage>
</organism>
<protein>
    <submittedName>
        <fullName evidence="1">Uncharacterized protein</fullName>
    </submittedName>
</protein>
<reference evidence="1 2" key="1">
    <citation type="submission" date="2016-11" db="EMBL/GenBank/DDBJ databases">
        <authorList>
            <person name="Varghese N."/>
            <person name="Submissions S."/>
        </authorList>
    </citation>
    <scope>NUCLEOTIDE SEQUENCE [LARGE SCALE GENOMIC DNA]</scope>
    <source>
        <strain evidence="1 2">DSM 19027</strain>
    </source>
</reference>
<evidence type="ECO:0000313" key="2">
    <source>
        <dbReference type="Proteomes" id="UP000324781"/>
    </source>
</evidence>
<dbReference type="RefSeq" id="WP_149678348.1">
    <property type="nucleotide sequence ID" value="NZ_DAONMB010000004.1"/>
</dbReference>
<dbReference type="EMBL" id="FQZP01000014">
    <property type="protein sequence ID" value="SHI89439.1"/>
    <property type="molecule type" value="Genomic_DNA"/>
</dbReference>
<keyword evidence="2" id="KW-1185">Reference proteome</keyword>
<sequence length="260" mass="28871">MTDAVNSVYDWQRIEIYTKQILGKKAFRDVCVFWQNRPGEQPDPVIRHPVRLYIINDGSCPGPSPSAGSPVKSVRLCKRAVMPDYPKNTITGSRKSRITHRFSLVLLVEYENGEFKVITLPRQLSAPGFSRGGSAMVFSELISPGTDNTVSQNRNDAGLSEKLTLVAEGNILTAFEYALTFPLSVFEPEISPIDLENPTLQSIILLSNLRYEADVVEPYMAPAGEGQFVWTTAVDFILYEDITIKLGIEQDILVQGLSEG</sequence>
<name>A0A1M6EVP1_9FIRM</name>
<proteinExistence type="predicted"/>
<gene>
    <name evidence="1" type="ORF">SAMN05444373_10147</name>
</gene>
<dbReference type="Proteomes" id="UP000324781">
    <property type="component" value="Unassembled WGS sequence"/>
</dbReference>
<evidence type="ECO:0000313" key="1">
    <source>
        <dbReference type="EMBL" id="SHI89439.1"/>
    </source>
</evidence>